<accession>A0ABN6YA85</accession>
<dbReference type="EMBL" id="AP027734">
    <property type="protein sequence ID" value="BDZ54282.1"/>
    <property type="molecule type" value="Genomic_DNA"/>
</dbReference>
<evidence type="ECO:0000313" key="3">
    <source>
        <dbReference type="EMBL" id="BDZ54282.1"/>
    </source>
</evidence>
<proteinExistence type="predicted"/>
<feature type="transmembrane region" description="Helical" evidence="2">
    <location>
        <begin position="60"/>
        <end position="78"/>
    </location>
</feature>
<protein>
    <submittedName>
        <fullName evidence="3">Uncharacterized protein</fullName>
    </submittedName>
</protein>
<sequence>MTEPANGSGRPGDSAADAEPTAVLSPPEATGRTEATAVLHPSEPTAAGAGDGPRIRWAGILWGLVFAAIAATTLWTVVDPERRDAASAWWSSLEPAMLGLMLLLALGGILLVAGLAGVLRRASRSRG</sequence>
<evidence type="ECO:0000256" key="1">
    <source>
        <dbReference type="SAM" id="MobiDB-lite"/>
    </source>
</evidence>
<dbReference type="Proteomes" id="UP001321477">
    <property type="component" value="Chromosome"/>
</dbReference>
<organism evidence="3 4">
    <name type="scientific">Agromyces marinus</name>
    <dbReference type="NCBI Taxonomy" id="1389020"/>
    <lineage>
        <taxon>Bacteria</taxon>
        <taxon>Bacillati</taxon>
        <taxon>Actinomycetota</taxon>
        <taxon>Actinomycetes</taxon>
        <taxon>Micrococcales</taxon>
        <taxon>Microbacteriaceae</taxon>
        <taxon>Agromyces</taxon>
    </lineage>
</organism>
<keyword evidence="2" id="KW-0472">Membrane</keyword>
<evidence type="ECO:0000313" key="4">
    <source>
        <dbReference type="Proteomes" id="UP001321477"/>
    </source>
</evidence>
<gene>
    <name evidence="3" type="ORF">GCM10025870_13550</name>
</gene>
<evidence type="ECO:0000256" key="2">
    <source>
        <dbReference type="SAM" id="Phobius"/>
    </source>
</evidence>
<feature type="transmembrane region" description="Helical" evidence="2">
    <location>
        <begin position="98"/>
        <end position="119"/>
    </location>
</feature>
<keyword evidence="4" id="KW-1185">Reference proteome</keyword>
<feature type="region of interest" description="Disordered" evidence="1">
    <location>
        <begin position="1"/>
        <end position="52"/>
    </location>
</feature>
<name>A0ABN6YA85_9MICO</name>
<keyword evidence="2" id="KW-0812">Transmembrane</keyword>
<reference evidence="4" key="1">
    <citation type="journal article" date="2019" name="Int. J. Syst. Evol. Microbiol.">
        <title>The Global Catalogue of Microorganisms (GCM) 10K type strain sequencing project: providing services to taxonomists for standard genome sequencing and annotation.</title>
        <authorList>
            <consortium name="The Broad Institute Genomics Platform"/>
            <consortium name="The Broad Institute Genome Sequencing Center for Infectious Disease"/>
            <person name="Wu L."/>
            <person name="Ma J."/>
        </authorList>
    </citation>
    <scope>NUCLEOTIDE SEQUENCE [LARGE SCALE GENOMIC DNA]</scope>
    <source>
        <strain evidence="4">NBRC 109019</strain>
    </source>
</reference>
<dbReference type="RefSeq" id="WP_234660793.1">
    <property type="nucleotide sequence ID" value="NZ_AP027734.1"/>
</dbReference>
<keyword evidence="2" id="KW-1133">Transmembrane helix</keyword>